<dbReference type="Proteomes" id="UP000009168">
    <property type="component" value="Unassembled WGS sequence"/>
</dbReference>
<organism evidence="2 3">
    <name type="scientific">Tetrahymena thermophila (strain SB210)</name>
    <dbReference type="NCBI Taxonomy" id="312017"/>
    <lineage>
        <taxon>Eukaryota</taxon>
        <taxon>Sar</taxon>
        <taxon>Alveolata</taxon>
        <taxon>Ciliophora</taxon>
        <taxon>Intramacronucleata</taxon>
        <taxon>Oligohymenophorea</taxon>
        <taxon>Hymenostomatida</taxon>
        <taxon>Tetrahymenina</taxon>
        <taxon>Tetrahymenidae</taxon>
        <taxon>Tetrahymena</taxon>
    </lineage>
</organism>
<sequence>MHDKQLIMIQCQNSLMIQNHQEQVQQEIYIINLIQQAYKRMMSGQIIFNKNFSKPVLNIQNTYDQIGDHYLLNMYKNNRSDMISSWYQKDTLTENQLSLLSQDQIRNVSLIDFIWKSVLIAKSQLPLQLKQAHIIVKSYFFVFEQDGMFYGTGANMTYQNVRDKPPCPKSQFNMDSRCQEYYKFATQNNLMISSYYPPINFMYDSNSQPYISLGICKKIFLSFAHISQQNISISGEQKQQIQSIICNSIPVLQNYTIFNFPKYLKATFIVLDPQTLRVVFQSDYLQKNQEMIVIMEFTYVIDKNNIENDQGKSQTIYCFQDSLLLMTIIPEDQLIQQTAEFQHFKNLFQTLIYTTQNIFESNQSSTLLNLSKQVQYFKKFENYRALGICYNNIGNIHFGQDFEENNQSNSYLSQKVQLTEEDEVNQDLYQILFNRKYNQIVTMIYYMIQNENNIQNWEIAESYIKQLMNIKSKKLVFNIKENIILNQLLIYILMNQKKLKQCDDVLNNSIQLEQQLKLIKNQEINNMILNNKQQQQLNQSIHTEQFLNQQNNQPFSPIHLRQITKQESFLSDNLGETPSQNNSQRNLIFENSKSSYYNNISNFQQKSLKQDFDDSPNLTNSYNKHSTFNQRDLKKKKTRNLSYFHDINKSIQIEKNMQIIPKNEVSEEIQISPQNSQIKILRQNNKKKSTIALQKSQLNQSNSPRKFSKLILKNLDMSQNIKKEYLENKGEKENLYDFNEDIIHGIVLDQIATVALSKQQFYKASDAITKILEEKNEDYLMQQKLCQNQKQGDLLNEFNLKQELLDQNLDLLNEISSQILKIQKLCLNIIDQVLIRQDDSFGFISASLGDMFIQEHITLMNQNQLDKKYLKQQLVDSFLQIQNELFLQFQTNNIFIQPDYHSSEFQQKQKFQFNIQEKFNNEVINKDSFDLNSTEIFNQSIYDSHTTNQRQRNFLYEKKQSDQLNLDKPISLNFTYEIKIDSSKQLKKCDVLSPIYEEPQFKKTFFLQNQIQNKEYAKDNESNKMRSFENLNECNSSQQKQLNWIQNFDIQRDSKKPFNNYQARIAKVNQIYNYAKYNMKNKNTLLAVKNIIFLKSITPKLSCIALDSLNLIDQDDQQFQFLIKNLKDLQIELCILIQSSEITIKEQKQQNSMILLHLLLSIFEQIITDSLEMGQIFYPKFNQSSII</sequence>
<evidence type="ECO:0000256" key="1">
    <source>
        <dbReference type="SAM" id="Coils"/>
    </source>
</evidence>
<gene>
    <name evidence="2" type="ORF">TTHERM_000245849</name>
</gene>
<accession>W7X3P9</accession>
<dbReference type="EMBL" id="GG662474">
    <property type="protein sequence ID" value="EWS72082.1"/>
    <property type="molecule type" value="Genomic_DNA"/>
</dbReference>
<dbReference type="InParanoid" id="W7X3P9"/>
<name>W7X3P9_TETTS</name>
<dbReference type="OrthoDB" id="298937at2759"/>
<dbReference type="GeneID" id="24438006"/>
<protein>
    <submittedName>
        <fullName evidence="2">Tetratricopeptide repeat protein</fullName>
    </submittedName>
</protein>
<proteinExistence type="predicted"/>
<evidence type="ECO:0000313" key="2">
    <source>
        <dbReference type="EMBL" id="EWS72082.1"/>
    </source>
</evidence>
<keyword evidence="3" id="KW-1185">Reference proteome</keyword>
<dbReference type="AlphaFoldDB" id="W7X3P9"/>
<feature type="coiled-coil region" evidence="1">
    <location>
        <begin position="502"/>
        <end position="532"/>
    </location>
</feature>
<keyword evidence="1" id="KW-0175">Coiled coil</keyword>
<reference evidence="3" key="1">
    <citation type="journal article" date="2006" name="PLoS Biol.">
        <title>Macronuclear genome sequence of the ciliate Tetrahymena thermophila, a model eukaryote.</title>
        <authorList>
            <person name="Eisen J.A."/>
            <person name="Coyne R.S."/>
            <person name="Wu M."/>
            <person name="Wu D."/>
            <person name="Thiagarajan M."/>
            <person name="Wortman J.R."/>
            <person name="Badger J.H."/>
            <person name="Ren Q."/>
            <person name="Amedeo P."/>
            <person name="Jones K.M."/>
            <person name="Tallon L.J."/>
            <person name="Delcher A.L."/>
            <person name="Salzberg S.L."/>
            <person name="Silva J.C."/>
            <person name="Haas B.J."/>
            <person name="Majoros W.H."/>
            <person name="Farzad M."/>
            <person name="Carlton J.M."/>
            <person name="Smith R.K. Jr."/>
            <person name="Garg J."/>
            <person name="Pearlman R.E."/>
            <person name="Karrer K.M."/>
            <person name="Sun L."/>
            <person name="Manning G."/>
            <person name="Elde N.C."/>
            <person name="Turkewitz A.P."/>
            <person name="Asai D.J."/>
            <person name="Wilkes D.E."/>
            <person name="Wang Y."/>
            <person name="Cai H."/>
            <person name="Collins K."/>
            <person name="Stewart B.A."/>
            <person name="Lee S.R."/>
            <person name="Wilamowska K."/>
            <person name="Weinberg Z."/>
            <person name="Ruzzo W.L."/>
            <person name="Wloga D."/>
            <person name="Gaertig J."/>
            <person name="Frankel J."/>
            <person name="Tsao C.-C."/>
            <person name="Gorovsky M.A."/>
            <person name="Keeling P.J."/>
            <person name="Waller R.F."/>
            <person name="Patron N.J."/>
            <person name="Cherry J.M."/>
            <person name="Stover N.A."/>
            <person name="Krieger C.J."/>
            <person name="del Toro C."/>
            <person name="Ryder H.F."/>
            <person name="Williamson S.C."/>
            <person name="Barbeau R.A."/>
            <person name="Hamilton E.P."/>
            <person name="Orias E."/>
        </authorList>
    </citation>
    <scope>NUCLEOTIDE SEQUENCE [LARGE SCALE GENOMIC DNA]</scope>
    <source>
        <strain evidence="3">SB210</strain>
    </source>
</reference>
<evidence type="ECO:0000313" key="3">
    <source>
        <dbReference type="Proteomes" id="UP000009168"/>
    </source>
</evidence>
<dbReference type="KEGG" id="tet:TTHERM_000245849"/>
<dbReference type="RefSeq" id="XP_012655393.1">
    <property type="nucleotide sequence ID" value="XM_012799939.1"/>
</dbReference>